<evidence type="ECO:0000313" key="9">
    <source>
        <dbReference type="Proteomes" id="UP000007844"/>
    </source>
</evidence>
<dbReference type="AlphaFoldDB" id="F3YZI9"/>
<evidence type="ECO:0000259" key="7">
    <source>
        <dbReference type="PROSITE" id="PS51296"/>
    </source>
</evidence>
<dbReference type="GO" id="GO:0005737">
    <property type="term" value="C:cytoplasm"/>
    <property type="evidence" value="ECO:0007669"/>
    <property type="project" value="TreeGrafter"/>
</dbReference>
<dbReference type="eggNOG" id="COG0723">
    <property type="taxonomic scope" value="Bacteria"/>
</dbReference>
<keyword evidence="9" id="KW-1185">Reference proteome</keyword>
<reference evidence="8 9" key="1">
    <citation type="journal article" date="2011" name="J. Bacteriol.">
        <title>Genome sequence of the mercury-methylating and pleomorphic Desulfovibrio africanus Strain Walvis Bay.</title>
        <authorList>
            <person name="Brown S.D."/>
            <person name="Wall J.D."/>
            <person name="Kucken A.M."/>
            <person name="Gilmour C.C."/>
            <person name="Podar M."/>
            <person name="Brandt C.C."/>
            <person name="Teshima H."/>
            <person name="Detter J.C."/>
            <person name="Han C.S."/>
            <person name="Land M.L."/>
            <person name="Lucas S."/>
            <person name="Han J."/>
            <person name="Pennacchio L."/>
            <person name="Nolan M."/>
            <person name="Pitluck S."/>
            <person name="Woyke T."/>
            <person name="Goodwin L."/>
            <person name="Palumbo A.V."/>
            <person name="Elias D.A."/>
        </authorList>
    </citation>
    <scope>NUCLEOTIDE SEQUENCE [LARGE SCALE GENOMIC DNA]</scope>
    <source>
        <strain evidence="8 9">Walvis Bay</strain>
    </source>
</reference>
<dbReference type="Proteomes" id="UP000007844">
    <property type="component" value="Chromosome"/>
</dbReference>
<evidence type="ECO:0000256" key="1">
    <source>
        <dbReference type="ARBA" id="ARBA00022714"/>
    </source>
</evidence>
<evidence type="ECO:0000313" key="8">
    <source>
        <dbReference type="EMBL" id="EGJ49688.1"/>
    </source>
</evidence>
<dbReference type="Pfam" id="PF00355">
    <property type="entry name" value="Rieske"/>
    <property type="match status" value="1"/>
</dbReference>
<evidence type="ECO:0000256" key="5">
    <source>
        <dbReference type="ARBA" id="ARBA00023157"/>
    </source>
</evidence>
<dbReference type="InterPro" id="IPR017941">
    <property type="entry name" value="Rieske_2Fe-2S"/>
</dbReference>
<feature type="region of interest" description="Disordered" evidence="6">
    <location>
        <begin position="1"/>
        <end position="21"/>
    </location>
</feature>
<evidence type="ECO:0000256" key="4">
    <source>
        <dbReference type="ARBA" id="ARBA00023014"/>
    </source>
</evidence>
<dbReference type="InterPro" id="IPR006076">
    <property type="entry name" value="FAD-dep_OxRdtase"/>
</dbReference>
<feature type="domain" description="Rieske" evidence="7">
    <location>
        <begin position="430"/>
        <end position="515"/>
    </location>
</feature>
<dbReference type="SUPFAM" id="SSF51905">
    <property type="entry name" value="FAD/NAD(P)-binding domain"/>
    <property type="match status" value="1"/>
</dbReference>
<dbReference type="PANTHER" id="PTHR13847">
    <property type="entry name" value="SARCOSINE DEHYDROGENASE-RELATED"/>
    <property type="match status" value="1"/>
</dbReference>
<evidence type="ECO:0000256" key="6">
    <source>
        <dbReference type="SAM" id="MobiDB-lite"/>
    </source>
</evidence>
<protein>
    <submittedName>
        <fullName evidence="8">FAD dependent oxidoreductase</fullName>
    </submittedName>
</protein>
<keyword evidence="3" id="KW-0408">Iron</keyword>
<dbReference type="Gene3D" id="3.30.9.10">
    <property type="entry name" value="D-Amino Acid Oxidase, subunit A, domain 2"/>
    <property type="match status" value="1"/>
</dbReference>
<keyword evidence="1" id="KW-0001">2Fe-2S</keyword>
<dbReference type="STRING" id="690850.Desaf_1349"/>
<dbReference type="Gene3D" id="2.102.10.10">
    <property type="entry name" value="Rieske [2Fe-2S] iron-sulphur domain"/>
    <property type="match status" value="1"/>
</dbReference>
<dbReference type="InterPro" id="IPR038010">
    <property type="entry name" value="YhfW_C"/>
</dbReference>
<keyword evidence="2" id="KW-0479">Metal-binding</keyword>
<name>F3YZI9_DESAF</name>
<dbReference type="Pfam" id="PF01266">
    <property type="entry name" value="DAO"/>
    <property type="match status" value="1"/>
</dbReference>
<dbReference type="EMBL" id="CP003221">
    <property type="protein sequence ID" value="EGJ49688.1"/>
    <property type="molecule type" value="Genomic_DNA"/>
</dbReference>
<dbReference type="FunFam" id="2.102.10.10:FF:000014">
    <property type="entry name" value="Oxidoreductase, FAD dependent"/>
    <property type="match status" value="1"/>
</dbReference>
<dbReference type="CDD" id="cd03477">
    <property type="entry name" value="Rieske_YhfW_C"/>
    <property type="match status" value="1"/>
</dbReference>
<organism evidence="8 9">
    <name type="scientific">Desulfocurvibacter africanus subsp. africanus str. Walvis Bay</name>
    <dbReference type="NCBI Taxonomy" id="690850"/>
    <lineage>
        <taxon>Bacteria</taxon>
        <taxon>Pseudomonadati</taxon>
        <taxon>Thermodesulfobacteriota</taxon>
        <taxon>Desulfovibrionia</taxon>
        <taxon>Desulfovibrionales</taxon>
        <taxon>Desulfovibrionaceae</taxon>
        <taxon>Desulfocurvibacter</taxon>
    </lineage>
</organism>
<dbReference type="GO" id="GO:0016020">
    <property type="term" value="C:membrane"/>
    <property type="evidence" value="ECO:0007669"/>
    <property type="project" value="InterPro"/>
</dbReference>
<evidence type="ECO:0000256" key="2">
    <source>
        <dbReference type="ARBA" id="ARBA00022723"/>
    </source>
</evidence>
<keyword evidence="4" id="KW-0411">Iron-sulfur</keyword>
<evidence type="ECO:0000256" key="3">
    <source>
        <dbReference type="ARBA" id="ARBA00023004"/>
    </source>
</evidence>
<dbReference type="InterPro" id="IPR036922">
    <property type="entry name" value="Rieske_2Fe-2S_sf"/>
</dbReference>
<dbReference type="GO" id="GO:0051537">
    <property type="term" value="F:2 iron, 2 sulfur cluster binding"/>
    <property type="evidence" value="ECO:0007669"/>
    <property type="project" value="UniProtKB-KW"/>
</dbReference>
<dbReference type="PRINTS" id="PR00162">
    <property type="entry name" value="RIESKE"/>
</dbReference>
<proteinExistence type="predicted"/>
<dbReference type="PANTHER" id="PTHR13847:SF274">
    <property type="entry name" value="RIESKE 2FE-2S IRON-SULFUR PROTEIN YHFW-RELATED"/>
    <property type="match status" value="1"/>
</dbReference>
<dbReference type="InterPro" id="IPR036188">
    <property type="entry name" value="FAD/NAD-bd_sf"/>
</dbReference>
<accession>F3YZI9</accession>
<dbReference type="Gene3D" id="3.50.50.60">
    <property type="entry name" value="FAD/NAD(P)-binding domain"/>
    <property type="match status" value="1"/>
</dbReference>
<sequence length="515" mass="56867">MDSQSSPIEEHTMQQGPTFSRSLWVDTVEPSRYPRMTRDNLVDTAIIGAGMAGLNLALLLLQSGQRVAVIDMREVGSGVTANTTAKITALHGQLYTDITRRFGREAAALHGEANQNAIAQYEAVIKRYSIDCDFSHAPAWTVSNREEDMAALAAEADAARQSGLPASFSRDTGLPFGVSGGVRAENQARFHPLKYLLGIARELAGREVKIFENTRALEIRPGQPADVITDRGLLRAKHVVLATNIPFHRSSEFFLRVVQSRSYVLAYPVEPGFIPDAMYYQTRQPFRSLRLQTSGDRTWLLVGGEKHHSGQVTDTEACYARLAEWARETMGLENPVYRWSTHDQFPLDRLPYVGPVSRGQKNILAVTGFGGWGMSQSMVAAHLLRDLIYGVKNSLSRTYAVGRLKLSDLGPVAGQNLHKVRRLVSDRLSSPKTQAKDLEPSHGGLTKLDGSTVAAFRDEQGELHAVSRVCTHIGCVVQWNNAERSWDCPCHGSRFDIDGRVLHGPAVKDLQKKKS</sequence>
<gene>
    <name evidence="8" type="ORF">Desaf_1349</name>
</gene>
<dbReference type="eggNOG" id="COG0665">
    <property type="taxonomic scope" value="Bacteria"/>
</dbReference>
<keyword evidence="5" id="KW-1015">Disulfide bond</keyword>
<dbReference type="InterPro" id="IPR005805">
    <property type="entry name" value="Rieske_Fe-S_prot_C"/>
</dbReference>
<dbReference type="SUPFAM" id="SSF50022">
    <property type="entry name" value="ISP domain"/>
    <property type="match status" value="1"/>
</dbReference>
<dbReference type="RefSeq" id="WP_014259479.1">
    <property type="nucleotide sequence ID" value="NC_016629.1"/>
</dbReference>
<dbReference type="HOGENOM" id="CLU_007884_15_1_7"/>
<dbReference type="PROSITE" id="PS51296">
    <property type="entry name" value="RIESKE"/>
    <property type="match status" value="1"/>
</dbReference>
<dbReference type="KEGG" id="daf:Desaf_1349"/>
<dbReference type="GO" id="GO:0046872">
    <property type="term" value="F:metal ion binding"/>
    <property type="evidence" value="ECO:0007669"/>
    <property type="project" value="UniProtKB-KW"/>
</dbReference>